<keyword evidence="2" id="KW-0378">Hydrolase</keyword>
<keyword evidence="2" id="KW-0255">Endonuclease</keyword>
<dbReference type="OrthoDB" id="9776582at2"/>
<accession>A0A4U2Z9H8</accession>
<name>A0A4U2Z9H8_9BACT</name>
<comment type="caution">
    <text evidence="2">The sequence shown here is derived from an EMBL/GenBank/DDBJ whole genome shotgun (WGS) entry which is preliminary data.</text>
</comment>
<dbReference type="GO" id="GO:0004519">
    <property type="term" value="F:endonuclease activity"/>
    <property type="evidence" value="ECO:0007669"/>
    <property type="project" value="UniProtKB-KW"/>
</dbReference>
<dbReference type="Pfam" id="PF13391">
    <property type="entry name" value="HNH_2"/>
    <property type="match status" value="1"/>
</dbReference>
<dbReference type="EMBL" id="SZPX01000001">
    <property type="protein sequence ID" value="TKI70978.1"/>
    <property type="molecule type" value="Genomic_DNA"/>
</dbReference>
<proteinExistence type="predicted"/>
<dbReference type="Proteomes" id="UP000309561">
    <property type="component" value="Unassembled WGS sequence"/>
</dbReference>
<dbReference type="InterPro" id="IPR003615">
    <property type="entry name" value="HNH_nuc"/>
</dbReference>
<dbReference type="AlphaFoldDB" id="A0A4U2Z9H8"/>
<keyword evidence="2" id="KW-0540">Nuclease</keyword>
<sequence>MFIKMGENLMTYEKAMEKVMIENGGFAPLKLIYENIEKYRKNTGKTPDRTIQERAQRCFTRIAKGIYCTEEFAMQLEQDNKGYLEISSKNNVVFKPIKITQETERIGSQKIRIGHSTFRDKLINDLKQCPITHIDDTKLLIASHIKPWVLSNNEERLDVNNGFLLSPLFDKLFDKSVGLITFTDKKEILLSKRLKNNINKIGVIHRQIIEDLPVVGREEFLEYHRKYIFQG</sequence>
<protein>
    <submittedName>
        <fullName evidence="2">HNH endonuclease</fullName>
    </submittedName>
</protein>
<gene>
    <name evidence="2" type="ORF">FCU45_00900</name>
</gene>
<organism evidence="2 3">
    <name type="scientific">Sulfurimonas crateris</name>
    <dbReference type="NCBI Taxonomy" id="2574727"/>
    <lineage>
        <taxon>Bacteria</taxon>
        <taxon>Pseudomonadati</taxon>
        <taxon>Campylobacterota</taxon>
        <taxon>Epsilonproteobacteria</taxon>
        <taxon>Campylobacterales</taxon>
        <taxon>Sulfurimonadaceae</taxon>
        <taxon>Sulfurimonas</taxon>
    </lineage>
</organism>
<evidence type="ECO:0000313" key="3">
    <source>
        <dbReference type="Proteomes" id="UP000309561"/>
    </source>
</evidence>
<feature type="domain" description="HNH nuclease" evidence="1">
    <location>
        <begin position="129"/>
        <end position="175"/>
    </location>
</feature>
<keyword evidence="3" id="KW-1185">Reference proteome</keyword>
<evidence type="ECO:0000313" key="2">
    <source>
        <dbReference type="EMBL" id="TKI70978.1"/>
    </source>
</evidence>
<evidence type="ECO:0000259" key="1">
    <source>
        <dbReference type="Pfam" id="PF13391"/>
    </source>
</evidence>
<reference evidence="2 3" key="1">
    <citation type="submission" date="2019-04" db="EMBL/GenBank/DDBJ databases">
        <title>Sulfurimonas crateris sp. nov. a facultative anaerobic sulfur-oxidizing chemolithautotrophic bacterium isolated from a terrestrial mud vulcano.</title>
        <authorList>
            <person name="Ratnikova N.M."/>
            <person name="Slobodkin A.I."/>
            <person name="Merkel A.Y."/>
            <person name="Novikov A."/>
            <person name="Bonch-Osmolovskaya E.A."/>
            <person name="Slobodkina G.B."/>
        </authorList>
    </citation>
    <scope>NUCLEOTIDE SEQUENCE [LARGE SCALE GENOMIC DNA]</scope>
    <source>
        <strain evidence="2 3">SN118</strain>
    </source>
</reference>